<dbReference type="Pfam" id="PF03732">
    <property type="entry name" value="Retrotrans_gag"/>
    <property type="match status" value="1"/>
</dbReference>
<keyword evidence="2" id="KW-1185">Reference proteome</keyword>
<evidence type="ECO:0000313" key="2">
    <source>
        <dbReference type="Proteomes" id="UP000189701"/>
    </source>
</evidence>
<dbReference type="eggNOG" id="ENOG502R85T">
    <property type="taxonomic scope" value="Eukaryota"/>
</dbReference>
<evidence type="ECO:0000259" key="1">
    <source>
        <dbReference type="Pfam" id="PF03732"/>
    </source>
</evidence>
<dbReference type="AlphaFoldDB" id="A0A1U7VTM4"/>
<evidence type="ECO:0000313" key="3">
    <source>
        <dbReference type="RefSeq" id="XP_009769703.1"/>
    </source>
</evidence>
<dbReference type="InterPro" id="IPR005162">
    <property type="entry name" value="Retrotrans_gag_dom"/>
</dbReference>
<accession>A0A1U7VTM4</accession>
<gene>
    <name evidence="3" type="primary">LOC104220520</name>
</gene>
<sequence>MERMCKPGDLSGFRRSGGFTIGAEIWPQFSGAAFSWWETYERRRPVGAAPLIWQEFYVLFLEKFVPQSHREKLSKQLEQLRQDDMFVTQYEMRFSELAHHGVWLVPTNRERIKRFIDGLTFELRLLMTRGRVFGATFDEVVDIAR</sequence>
<proteinExistence type="predicted"/>
<protein>
    <submittedName>
        <fullName evidence="3">Uncharacterized protein LOC104220520</fullName>
    </submittedName>
</protein>
<reference evidence="3" key="2">
    <citation type="submission" date="2025-08" db="UniProtKB">
        <authorList>
            <consortium name="RefSeq"/>
        </authorList>
    </citation>
    <scope>IDENTIFICATION</scope>
    <source>
        <tissue evidence="3">Leaf</tissue>
    </source>
</reference>
<dbReference type="RefSeq" id="XP_009769703.1">
    <property type="nucleotide sequence ID" value="XM_009771401.1"/>
</dbReference>
<name>A0A1U7VTM4_NICSY</name>
<dbReference type="OrthoDB" id="1243425at2759"/>
<dbReference type="Proteomes" id="UP000189701">
    <property type="component" value="Unplaced"/>
</dbReference>
<feature type="domain" description="Retrotransposon gag" evidence="1">
    <location>
        <begin position="28"/>
        <end position="120"/>
    </location>
</feature>
<reference evidence="2" key="1">
    <citation type="journal article" date="2013" name="Genome Biol.">
        <title>Reference genomes and transcriptomes of Nicotiana sylvestris and Nicotiana tomentosiformis.</title>
        <authorList>
            <person name="Sierro N."/>
            <person name="Battey J.N."/>
            <person name="Ouadi S."/>
            <person name="Bovet L."/>
            <person name="Goepfert S."/>
            <person name="Bakaher N."/>
            <person name="Peitsch M.C."/>
            <person name="Ivanov N.V."/>
        </authorList>
    </citation>
    <scope>NUCLEOTIDE SEQUENCE [LARGE SCALE GENOMIC DNA]</scope>
</reference>
<organism evidence="2 3">
    <name type="scientific">Nicotiana sylvestris</name>
    <name type="common">Wood tobacco</name>
    <name type="synonym">South American tobacco</name>
    <dbReference type="NCBI Taxonomy" id="4096"/>
    <lineage>
        <taxon>Eukaryota</taxon>
        <taxon>Viridiplantae</taxon>
        <taxon>Streptophyta</taxon>
        <taxon>Embryophyta</taxon>
        <taxon>Tracheophyta</taxon>
        <taxon>Spermatophyta</taxon>
        <taxon>Magnoliopsida</taxon>
        <taxon>eudicotyledons</taxon>
        <taxon>Gunneridae</taxon>
        <taxon>Pentapetalae</taxon>
        <taxon>asterids</taxon>
        <taxon>lamiids</taxon>
        <taxon>Solanales</taxon>
        <taxon>Solanaceae</taxon>
        <taxon>Nicotianoideae</taxon>
        <taxon>Nicotianeae</taxon>
        <taxon>Nicotiana</taxon>
    </lineage>
</organism>